<evidence type="ECO:0000313" key="13">
    <source>
        <dbReference type="Proteomes" id="UP000318080"/>
    </source>
</evidence>
<proteinExistence type="inferred from homology"/>
<keyword evidence="6" id="KW-0479">Metal-binding</keyword>
<comment type="function">
    <text evidence="10">Required for the formation of a threonylcarbamoyl group on adenosine at position 37 (t(6)A37) in tRNAs that read codons beginning with adenine. Is involved in the transfer of the threonylcarbamoyl moiety of threonylcarbamoyl-AMP (TC-AMP) to the N6 group of A37, together with TsaD and TsaB. TsaE seems to play an indirect role in the t(6)A biosynthesis pathway, possibly in regulating the core enzymatic function of TsaD.</text>
</comment>
<evidence type="ECO:0000256" key="6">
    <source>
        <dbReference type="ARBA" id="ARBA00022723"/>
    </source>
</evidence>
<dbReference type="Gene3D" id="3.40.50.300">
    <property type="entry name" value="P-loop containing nucleotide triphosphate hydrolases"/>
    <property type="match status" value="1"/>
</dbReference>
<dbReference type="GeneID" id="79851412"/>
<evidence type="ECO:0000313" key="12">
    <source>
        <dbReference type="EMBL" id="TQE42775.1"/>
    </source>
</evidence>
<gene>
    <name evidence="12" type="primary">tsaE</name>
    <name evidence="12" type="ORF">EJK80_10810</name>
</gene>
<comment type="subcellular location">
    <subcellularLocation>
        <location evidence="1">Cytoplasm</location>
    </subcellularLocation>
</comment>
<evidence type="ECO:0000256" key="10">
    <source>
        <dbReference type="ARBA" id="ARBA00024908"/>
    </source>
</evidence>
<dbReference type="NCBIfam" id="TIGR00150">
    <property type="entry name" value="T6A_YjeE"/>
    <property type="match status" value="1"/>
</dbReference>
<keyword evidence="4" id="KW-0963">Cytoplasm</keyword>
<keyword evidence="9" id="KW-0460">Magnesium</keyword>
<keyword evidence="13" id="KW-1185">Reference proteome</keyword>
<dbReference type="Pfam" id="PF02367">
    <property type="entry name" value="TsaE"/>
    <property type="match status" value="1"/>
</dbReference>
<dbReference type="EMBL" id="VHIR01000018">
    <property type="protein sequence ID" value="TQE42775.1"/>
    <property type="molecule type" value="Genomic_DNA"/>
</dbReference>
<dbReference type="GO" id="GO:0046872">
    <property type="term" value="F:metal ion binding"/>
    <property type="evidence" value="ECO:0007669"/>
    <property type="project" value="UniProtKB-KW"/>
</dbReference>
<dbReference type="GO" id="GO:0005737">
    <property type="term" value="C:cytoplasm"/>
    <property type="evidence" value="ECO:0007669"/>
    <property type="project" value="UniProtKB-SubCell"/>
</dbReference>
<keyword evidence="5" id="KW-0819">tRNA processing</keyword>
<sequence length="167" mass="17700">MRSSFPQEGRRQFATAADTQAFGEELGAALEAGDLVILDGPLGAGKTTLTQGIARGMGVKGRVTSPTFVIAREHRSLGEGPALVHVDAYRLLDDFGAGSGDPLGDLDALDLDTELEDAVVVAEWGGGLLAQLSDAYLFVGLDREPENRTETGADTREITWRWVNAGN</sequence>
<dbReference type="SUPFAM" id="SSF52540">
    <property type="entry name" value="P-loop containing nucleoside triphosphate hydrolases"/>
    <property type="match status" value="1"/>
</dbReference>
<keyword evidence="8" id="KW-0067">ATP-binding</keyword>
<evidence type="ECO:0000256" key="3">
    <source>
        <dbReference type="ARBA" id="ARBA00019010"/>
    </source>
</evidence>
<dbReference type="PANTHER" id="PTHR33540:SF2">
    <property type="entry name" value="TRNA THREONYLCARBAMOYLADENOSINE BIOSYNTHESIS PROTEIN TSAE"/>
    <property type="match status" value="1"/>
</dbReference>
<protein>
    <recommendedName>
        <fullName evidence="3">tRNA threonylcarbamoyladenosine biosynthesis protein TsaE</fullName>
    </recommendedName>
    <alternativeName>
        <fullName evidence="11">t(6)A37 threonylcarbamoyladenosine biosynthesis protein TsaE</fullName>
    </alternativeName>
</protein>
<reference evidence="12 13" key="1">
    <citation type="submission" date="2019-06" db="EMBL/GenBank/DDBJ databases">
        <title>Draft genome of C. phoceense Strain 272.</title>
        <authorList>
            <person name="Pacheco L.G.C."/>
            <person name="Barberis C.M."/>
            <person name="Almuzara M.N."/>
            <person name="Traglia G.M."/>
            <person name="Santos C.S."/>
            <person name="Rocha D.J.P.G."/>
            <person name="Aguiar E.R.G.R."/>
            <person name="Vay C.A."/>
        </authorList>
    </citation>
    <scope>NUCLEOTIDE SEQUENCE [LARGE SCALE GENOMIC DNA]</scope>
    <source>
        <strain evidence="12 13">272</strain>
    </source>
</reference>
<evidence type="ECO:0000256" key="4">
    <source>
        <dbReference type="ARBA" id="ARBA00022490"/>
    </source>
</evidence>
<dbReference type="InterPro" id="IPR003442">
    <property type="entry name" value="T6A_TsaE"/>
</dbReference>
<dbReference type="InterPro" id="IPR027417">
    <property type="entry name" value="P-loop_NTPase"/>
</dbReference>
<dbReference type="STRING" id="1686286.GCA_900092335_00029"/>
<dbReference type="PANTHER" id="PTHR33540">
    <property type="entry name" value="TRNA THREONYLCARBAMOYLADENOSINE BIOSYNTHESIS PROTEIN TSAE"/>
    <property type="match status" value="1"/>
</dbReference>
<dbReference type="Proteomes" id="UP000318080">
    <property type="component" value="Unassembled WGS sequence"/>
</dbReference>
<dbReference type="AlphaFoldDB" id="A0A540R4V3"/>
<dbReference type="GO" id="GO:0016740">
    <property type="term" value="F:transferase activity"/>
    <property type="evidence" value="ECO:0007669"/>
    <property type="project" value="UniProtKB-KW"/>
</dbReference>
<keyword evidence="7" id="KW-0547">Nucleotide-binding</keyword>
<evidence type="ECO:0000256" key="2">
    <source>
        <dbReference type="ARBA" id="ARBA00007599"/>
    </source>
</evidence>
<evidence type="ECO:0000256" key="1">
    <source>
        <dbReference type="ARBA" id="ARBA00004496"/>
    </source>
</evidence>
<comment type="caution">
    <text evidence="12">The sequence shown here is derived from an EMBL/GenBank/DDBJ whole genome shotgun (WGS) entry which is preliminary data.</text>
</comment>
<keyword evidence="12" id="KW-0808">Transferase</keyword>
<dbReference type="RefSeq" id="WP_066486192.1">
    <property type="nucleotide sequence ID" value="NZ_JADPQA010000001.1"/>
</dbReference>
<evidence type="ECO:0000256" key="5">
    <source>
        <dbReference type="ARBA" id="ARBA00022694"/>
    </source>
</evidence>
<accession>A0A540R4V3</accession>
<evidence type="ECO:0000256" key="7">
    <source>
        <dbReference type="ARBA" id="ARBA00022741"/>
    </source>
</evidence>
<evidence type="ECO:0000256" key="9">
    <source>
        <dbReference type="ARBA" id="ARBA00022842"/>
    </source>
</evidence>
<organism evidence="12 13">
    <name type="scientific">Corynebacterium phoceense</name>
    <dbReference type="NCBI Taxonomy" id="1686286"/>
    <lineage>
        <taxon>Bacteria</taxon>
        <taxon>Bacillati</taxon>
        <taxon>Actinomycetota</taxon>
        <taxon>Actinomycetes</taxon>
        <taxon>Mycobacteriales</taxon>
        <taxon>Corynebacteriaceae</taxon>
        <taxon>Corynebacterium</taxon>
    </lineage>
</organism>
<evidence type="ECO:0000256" key="11">
    <source>
        <dbReference type="ARBA" id="ARBA00032441"/>
    </source>
</evidence>
<dbReference type="GO" id="GO:0002949">
    <property type="term" value="P:tRNA threonylcarbamoyladenosine modification"/>
    <property type="evidence" value="ECO:0007669"/>
    <property type="project" value="InterPro"/>
</dbReference>
<dbReference type="GO" id="GO:0005524">
    <property type="term" value="F:ATP binding"/>
    <property type="evidence" value="ECO:0007669"/>
    <property type="project" value="UniProtKB-KW"/>
</dbReference>
<evidence type="ECO:0000256" key="8">
    <source>
        <dbReference type="ARBA" id="ARBA00022840"/>
    </source>
</evidence>
<comment type="similarity">
    <text evidence="2">Belongs to the TsaE family.</text>
</comment>
<name>A0A540R4V3_9CORY</name>